<accession>A0A194QS50</accession>
<name>A0A194QS50_PAPMA</name>
<gene>
    <name evidence="6" type="ORF">RR48_12883</name>
</gene>
<comment type="similarity">
    <text evidence="2">Belongs to the major royal jelly protein family.</text>
</comment>
<evidence type="ECO:0000256" key="4">
    <source>
        <dbReference type="ARBA" id="ARBA00022729"/>
    </source>
</evidence>
<evidence type="ECO:0000313" key="7">
    <source>
        <dbReference type="Proteomes" id="UP000053240"/>
    </source>
</evidence>
<feature type="chain" id="PRO_5008264584" evidence="5">
    <location>
        <begin position="18"/>
        <end position="576"/>
    </location>
</feature>
<evidence type="ECO:0000256" key="2">
    <source>
        <dbReference type="ARBA" id="ARBA00009127"/>
    </source>
</evidence>
<organism evidence="6 7">
    <name type="scientific">Papilio machaon</name>
    <name type="common">Old World swallowtail butterfly</name>
    <dbReference type="NCBI Taxonomy" id="76193"/>
    <lineage>
        <taxon>Eukaryota</taxon>
        <taxon>Metazoa</taxon>
        <taxon>Ecdysozoa</taxon>
        <taxon>Arthropoda</taxon>
        <taxon>Hexapoda</taxon>
        <taxon>Insecta</taxon>
        <taxon>Pterygota</taxon>
        <taxon>Neoptera</taxon>
        <taxon>Endopterygota</taxon>
        <taxon>Lepidoptera</taxon>
        <taxon>Glossata</taxon>
        <taxon>Ditrysia</taxon>
        <taxon>Papilionoidea</taxon>
        <taxon>Papilionidae</taxon>
        <taxon>Papilioninae</taxon>
        <taxon>Papilio</taxon>
    </lineage>
</organism>
<dbReference type="Proteomes" id="UP000053240">
    <property type="component" value="Unassembled WGS sequence"/>
</dbReference>
<evidence type="ECO:0000256" key="3">
    <source>
        <dbReference type="ARBA" id="ARBA00022525"/>
    </source>
</evidence>
<dbReference type="AlphaFoldDB" id="A0A194QS50"/>
<evidence type="ECO:0000313" key="6">
    <source>
        <dbReference type="EMBL" id="KPJ08144.1"/>
    </source>
</evidence>
<dbReference type="FunCoup" id="A0A194QS50">
    <property type="interactions" value="15"/>
</dbReference>
<keyword evidence="4 5" id="KW-0732">Signal</keyword>
<feature type="signal peptide" evidence="5">
    <location>
        <begin position="1"/>
        <end position="17"/>
    </location>
</feature>
<dbReference type="PANTHER" id="PTHR10009:SF19">
    <property type="entry name" value="RE55542P"/>
    <property type="match status" value="1"/>
</dbReference>
<dbReference type="Pfam" id="PF03022">
    <property type="entry name" value="MRJP"/>
    <property type="match status" value="3"/>
</dbReference>
<evidence type="ECO:0000256" key="5">
    <source>
        <dbReference type="SAM" id="SignalP"/>
    </source>
</evidence>
<reference evidence="6 7" key="1">
    <citation type="journal article" date="2015" name="Nat. Commun.">
        <title>Outbred genome sequencing and CRISPR/Cas9 gene editing in butterflies.</title>
        <authorList>
            <person name="Li X."/>
            <person name="Fan D."/>
            <person name="Zhang W."/>
            <person name="Liu G."/>
            <person name="Zhang L."/>
            <person name="Zhao L."/>
            <person name="Fang X."/>
            <person name="Chen L."/>
            <person name="Dong Y."/>
            <person name="Chen Y."/>
            <person name="Ding Y."/>
            <person name="Zhao R."/>
            <person name="Feng M."/>
            <person name="Zhu Y."/>
            <person name="Feng Y."/>
            <person name="Jiang X."/>
            <person name="Zhu D."/>
            <person name="Xiang H."/>
            <person name="Feng X."/>
            <person name="Li S."/>
            <person name="Wang J."/>
            <person name="Zhang G."/>
            <person name="Kronforst M.R."/>
            <person name="Wang W."/>
        </authorList>
    </citation>
    <scope>NUCLEOTIDE SEQUENCE [LARGE SCALE GENOMIC DNA]</scope>
    <source>
        <strain evidence="6">Ya'a_city_454_Pm</strain>
        <tissue evidence="6">Whole body</tissue>
    </source>
</reference>
<dbReference type="SUPFAM" id="SSF63825">
    <property type="entry name" value="YWTD domain"/>
    <property type="match status" value="1"/>
</dbReference>
<dbReference type="Gene3D" id="2.120.10.30">
    <property type="entry name" value="TolB, C-terminal domain"/>
    <property type="match status" value="3"/>
</dbReference>
<dbReference type="InterPro" id="IPR011042">
    <property type="entry name" value="6-blade_b-propeller_TolB-like"/>
</dbReference>
<dbReference type="GO" id="GO:0005576">
    <property type="term" value="C:extracellular region"/>
    <property type="evidence" value="ECO:0007669"/>
    <property type="project" value="UniProtKB-SubCell"/>
</dbReference>
<sequence length="576" mass="64155">MASRILLLSVWVAAASGALEVVNQWNHLQFDFPPDPVLLEKFQPENTVPTGLEIGWDRLYIGIPRLRAGVPATTLAWVPRSLPPGVSPVLQAYPDWSWHTAGRGDINCTGLVSVYRTRADRCNRLWVLDSGVFTSLDDFRRVCPPKILIFDMATDRLAAVKLFNEQVKHLKTLTVVFYIGGKLVCPMLVELTNNNKCTRNKIPWQVRSVYFPRELLRPSSLLTNIVLDDTRAPNPHLAATCDHIFAYISDTVTPGIIVYDSRRDNAWRVTHASMYPDPNLGEIDITGEKFTLMDGVVGLAHSPAQGLLYYQPLATDRLFSVSTAVLSAGPLAEGADLPVNLVGRKSSQGLGVTVDPRDDTIIFSPMTETAIVAWNPITNSHRLLAQDSEKLQFCAEVRWAERDNGAVWALSSRFQKFFLRTISKHEGQGNNMIRLFSVSTAVLSAGPLAEGADLPVNLVGRKSSQGLGVTVDPRDDTIIFSPMTETAIVAWNPITNSHRLLAQDSEKLQFCAEVRWAERDNGAVWALSSRFQKFFLRTISKHEINIRIVRVVDGAYVSLQPHVLRRAATHFNATYY</sequence>
<proteinExistence type="inferred from homology"/>
<dbReference type="PANTHER" id="PTHR10009">
    <property type="entry name" value="PROTEIN YELLOW-RELATED"/>
    <property type="match status" value="1"/>
</dbReference>
<keyword evidence="3" id="KW-0964">Secreted</keyword>
<protein>
    <submittedName>
        <fullName evidence="6">Protein yellow</fullName>
    </submittedName>
</protein>
<dbReference type="InParanoid" id="A0A194QS50"/>
<dbReference type="STRING" id="76193.A0A194QS50"/>
<evidence type="ECO:0000256" key="1">
    <source>
        <dbReference type="ARBA" id="ARBA00004613"/>
    </source>
</evidence>
<keyword evidence="7" id="KW-1185">Reference proteome</keyword>
<comment type="subcellular location">
    <subcellularLocation>
        <location evidence="1">Secreted</location>
    </subcellularLocation>
</comment>
<dbReference type="EMBL" id="KQ461155">
    <property type="protein sequence ID" value="KPJ08144.1"/>
    <property type="molecule type" value="Genomic_DNA"/>
</dbReference>
<dbReference type="InterPro" id="IPR017996">
    <property type="entry name" value="MRJP/yellow-related"/>
</dbReference>